<protein>
    <submittedName>
        <fullName evidence="5">Uncharacterized protein</fullName>
    </submittedName>
</protein>
<feature type="repeat" description="WD" evidence="3">
    <location>
        <begin position="369"/>
        <end position="403"/>
    </location>
</feature>
<name>A0A0N1HZD9_LEPSE</name>
<keyword evidence="6" id="KW-1185">Reference proteome</keyword>
<sequence length="769" mass="81151">MSATGNSPPGRSPADGDAHFVVRGALSPRFCSPDRSAASPLQRRIRHTRLFPPFSPSMTAQGPTARAATSATGITTTPTTLTTVTSPHNSTPVESMAPRTMLRANTTQCTAFWQPTRLTSSYCVLSAAGVQEDFYTSALSWGTHQMALALEQSLVLFHPSHPRQSSSTVVISQPPTGAGVYASHAFDTPRRATAVAMSRCREISCFLGTSNGAVELYEGRGDGQLHCTVAFAMPEPPTDYLSSLLCGDSSSNDGCNGGAASSRAARALSILSSSVSSVSCIGTSDRHPWLGAAATAARGLVALDARQTQPILQFGSEGERSVEGQPVSSAATAGGRADVSGLASSLSKSFATSINDGSRLSRLQRASAFLRQRDRLCSVSWNATGSLVATGSSGGVVKVWSLSAPQRPLHSFLVDQECTVKAFAFHPERPYELLVGASAGPAGLRTYDLSSAEPILTCCGATAASVTQAVFDPAGNYAVTCAGAPTDHAVPCPSPSSPSPLLRSPRGAAAVRADVNSPNVGGVLDSSQRWRHSSPSHSVTGVSFGLSSAVPLLQDSWDYMDAVVEDASSFLAGMDGPSGGVVGGFSSTTPAHSTPPNSVVVWRFARRCRDNHLRDALLREHTKGGETDSDELHVDHPPAFEEEDEDNEHLDHTVHGSPAGEWRAGRANSGVEVDGLLSSDDGWPRSEWLPMSSLPGHRTRPLLICAPFPQSPFSGCYASLAAGEDCTIRFWRLFETASDATHWQHRRQAQLRSATTQEDIDLLTTPVLR</sequence>
<keyword evidence="2" id="KW-0677">Repeat</keyword>
<dbReference type="OrthoDB" id="10263272at2759"/>
<dbReference type="PANTHER" id="PTHR19918:SF64">
    <property type="entry name" value="GUANINE NUCLEOTIDE-BINDING PROTEIN SUBUNIT BETA-LIKE PROTEIN"/>
    <property type="match status" value="1"/>
</dbReference>
<evidence type="ECO:0000256" key="4">
    <source>
        <dbReference type="SAM" id="MobiDB-lite"/>
    </source>
</evidence>
<reference evidence="5 6" key="1">
    <citation type="journal article" date="2015" name="PLoS Pathog.">
        <title>Leptomonas seymouri: Adaptations to the Dixenous Life Cycle Analyzed by Genome Sequencing, Transcriptome Profiling and Co-infection with Leishmania donovani.</title>
        <authorList>
            <person name="Kraeva N."/>
            <person name="Butenko A."/>
            <person name="Hlavacova J."/>
            <person name="Kostygov A."/>
            <person name="Myskova J."/>
            <person name="Grybchuk D."/>
            <person name="Lestinova T."/>
            <person name="Votypka J."/>
            <person name="Volf P."/>
            <person name="Opperdoes F."/>
            <person name="Flegontov P."/>
            <person name="Lukes J."/>
            <person name="Yurchenko V."/>
        </authorList>
    </citation>
    <scope>NUCLEOTIDE SEQUENCE [LARGE SCALE GENOMIC DNA]</scope>
    <source>
        <strain evidence="5 6">ATCC 30220</strain>
    </source>
</reference>
<dbReference type="InterPro" id="IPR033010">
    <property type="entry name" value="Cdc20/Fizzy"/>
</dbReference>
<keyword evidence="1 3" id="KW-0853">WD repeat</keyword>
<evidence type="ECO:0000256" key="1">
    <source>
        <dbReference type="ARBA" id="ARBA00022574"/>
    </source>
</evidence>
<dbReference type="GO" id="GO:1905786">
    <property type="term" value="P:positive regulation of anaphase-promoting complex-dependent catabolic process"/>
    <property type="evidence" value="ECO:0007669"/>
    <property type="project" value="TreeGrafter"/>
</dbReference>
<accession>A0A0N1HZD9</accession>
<evidence type="ECO:0000313" key="5">
    <source>
        <dbReference type="EMBL" id="KPI88565.1"/>
    </source>
</evidence>
<feature type="region of interest" description="Disordered" evidence="4">
    <location>
        <begin position="77"/>
        <end position="96"/>
    </location>
</feature>
<organism evidence="5 6">
    <name type="scientific">Leptomonas seymouri</name>
    <dbReference type="NCBI Taxonomy" id="5684"/>
    <lineage>
        <taxon>Eukaryota</taxon>
        <taxon>Discoba</taxon>
        <taxon>Euglenozoa</taxon>
        <taxon>Kinetoplastea</taxon>
        <taxon>Metakinetoplastina</taxon>
        <taxon>Trypanosomatida</taxon>
        <taxon>Trypanosomatidae</taxon>
        <taxon>Leishmaniinae</taxon>
        <taxon>Leptomonas</taxon>
    </lineage>
</organism>
<evidence type="ECO:0000313" key="6">
    <source>
        <dbReference type="Proteomes" id="UP000038009"/>
    </source>
</evidence>
<dbReference type="GO" id="GO:0005680">
    <property type="term" value="C:anaphase-promoting complex"/>
    <property type="evidence" value="ECO:0007669"/>
    <property type="project" value="TreeGrafter"/>
</dbReference>
<dbReference type="PROSITE" id="PS50082">
    <property type="entry name" value="WD_REPEATS_2"/>
    <property type="match status" value="1"/>
</dbReference>
<dbReference type="VEuPathDB" id="TriTrypDB:Lsey_0046_0010"/>
<dbReference type="SUPFAM" id="SSF50978">
    <property type="entry name" value="WD40 repeat-like"/>
    <property type="match status" value="1"/>
</dbReference>
<dbReference type="OMA" id="GCQVTQA"/>
<dbReference type="InterPro" id="IPR015943">
    <property type="entry name" value="WD40/YVTN_repeat-like_dom_sf"/>
</dbReference>
<dbReference type="AlphaFoldDB" id="A0A0N1HZD9"/>
<proteinExistence type="predicted"/>
<evidence type="ECO:0000256" key="2">
    <source>
        <dbReference type="ARBA" id="ARBA00022737"/>
    </source>
</evidence>
<dbReference type="GO" id="GO:1990757">
    <property type="term" value="F:ubiquitin ligase activator activity"/>
    <property type="evidence" value="ECO:0007669"/>
    <property type="project" value="TreeGrafter"/>
</dbReference>
<feature type="region of interest" description="Disordered" evidence="4">
    <location>
        <begin position="641"/>
        <end position="665"/>
    </location>
</feature>
<gene>
    <name evidence="5" type="ORF">ABL78_2298</name>
</gene>
<evidence type="ECO:0000256" key="3">
    <source>
        <dbReference type="PROSITE-ProRule" id="PRU00221"/>
    </source>
</evidence>
<dbReference type="InterPro" id="IPR036322">
    <property type="entry name" value="WD40_repeat_dom_sf"/>
</dbReference>
<comment type="caution">
    <text evidence="5">The sequence shown here is derived from an EMBL/GenBank/DDBJ whole genome shotgun (WGS) entry which is preliminary data.</text>
</comment>
<dbReference type="GO" id="GO:0010997">
    <property type="term" value="F:anaphase-promoting complex binding"/>
    <property type="evidence" value="ECO:0007669"/>
    <property type="project" value="InterPro"/>
</dbReference>
<dbReference type="PANTHER" id="PTHR19918">
    <property type="entry name" value="CELL DIVISION CYCLE 20 CDC20 FIZZY -RELATED"/>
    <property type="match status" value="1"/>
</dbReference>
<dbReference type="Proteomes" id="UP000038009">
    <property type="component" value="Unassembled WGS sequence"/>
</dbReference>
<dbReference type="Pfam" id="PF00400">
    <property type="entry name" value="WD40"/>
    <property type="match status" value="1"/>
</dbReference>
<dbReference type="Gene3D" id="2.130.10.10">
    <property type="entry name" value="YVTN repeat-like/Quinoprotein amine dehydrogenase"/>
    <property type="match status" value="1"/>
</dbReference>
<dbReference type="GO" id="GO:0031145">
    <property type="term" value="P:anaphase-promoting complex-dependent catabolic process"/>
    <property type="evidence" value="ECO:0007669"/>
    <property type="project" value="TreeGrafter"/>
</dbReference>
<dbReference type="EMBL" id="LJSK01000046">
    <property type="protein sequence ID" value="KPI88565.1"/>
    <property type="molecule type" value="Genomic_DNA"/>
</dbReference>
<dbReference type="InterPro" id="IPR001680">
    <property type="entry name" value="WD40_rpt"/>
</dbReference>